<reference evidence="3" key="1">
    <citation type="submission" date="2020-05" db="EMBL/GenBank/DDBJ databases">
        <title>Phylogenomic resolution of chytrid fungi.</title>
        <authorList>
            <person name="Stajich J.E."/>
            <person name="Amses K."/>
            <person name="Simmons R."/>
            <person name="Seto K."/>
            <person name="Myers J."/>
            <person name="Bonds A."/>
            <person name="Quandt C.A."/>
            <person name="Barry K."/>
            <person name="Liu P."/>
            <person name="Grigoriev I."/>
            <person name="Longcore J.E."/>
            <person name="James T.Y."/>
        </authorList>
    </citation>
    <scope>NUCLEOTIDE SEQUENCE</scope>
    <source>
        <strain evidence="3">JEL0513</strain>
    </source>
</reference>
<dbReference type="Proteomes" id="UP001211907">
    <property type="component" value="Unassembled WGS sequence"/>
</dbReference>
<name>A0AAD5X5L2_9FUNG</name>
<dbReference type="AlphaFoldDB" id="A0AAD5X5L2"/>
<comment type="caution">
    <text evidence="3">The sequence shown here is derived from an EMBL/GenBank/DDBJ whole genome shotgun (WGS) entry which is preliminary data.</text>
</comment>
<evidence type="ECO:0000313" key="3">
    <source>
        <dbReference type="EMBL" id="KAJ3078434.1"/>
    </source>
</evidence>
<feature type="compositionally biased region" description="Basic and acidic residues" evidence="2">
    <location>
        <begin position="99"/>
        <end position="113"/>
    </location>
</feature>
<protein>
    <submittedName>
        <fullName evidence="3">Uncharacterized protein</fullName>
    </submittedName>
</protein>
<accession>A0AAD5X5L2</accession>
<feature type="compositionally biased region" description="Polar residues" evidence="2">
    <location>
        <begin position="114"/>
        <end position="129"/>
    </location>
</feature>
<feature type="coiled-coil region" evidence="1">
    <location>
        <begin position="251"/>
        <end position="278"/>
    </location>
</feature>
<keyword evidence="1" id="KW-0175">Coiled coil</keyword>
<evidence type="ECO:0000256" key="1">
    <source>
        <dbReference type="SAM" id="Coils"/>
    </source>
</evidence>
<evidence type="ECO:0000256" key="2">
    <source>
        <dbReference type="SAM" id="MobiDB-lite"/>
    </source>
</evidence>
<feature type="region of interest" description="Disordered" evidence="2">
    <location>
        <begin position="96"/>
        <end position="129"/>
    </location>
</feature>
<sequence>MPADQKLVINMIPLPLQAAGCANGTTNKFFANFESDAAKRQKICEEFTYIQLKCGMCNRRCFLDAALREGKSAAADLLAEWELEHAKLVPAQLAKKRLRAESTPRANEPDKQTATRPGSETTNTGKAKVQQTLSFTPIMTAGKGAALSNALMEKAPKTSETAVGATQNKVAATATALSKTTVTAATSSVNTPFQFGSMAVSVPWPFTLPILTGQPPGRVLPTSVTAKLPAYLRQTTPALTTPNPNGRILGQIDLIARIEKAEEHADCAEAEAAGLQAQLQQLI</sequence>
<keyword evidence="4" id="KW-1185">Reference proteome</keyword>
<evidence type="ECO:0000313" key="4">
    <source>
        <dbReference type="Proteomes" id="UP001211907"/>
    </source>
</evidence>
<feature type="non-terminal residue" evidence="3">
    <location>
        <position position="283"/>
    </location>
</feature>
<dbReference type="EMBL" id="JADGJH010006020">
    <property type="protein sequence ID" value="KAJ3078434.1"/>
    <property type="molecule type" value="Genomic_DNA"/>
</dbReference>
<proteinExistence type="predicted"/>
<organism evidence="3 4">
    <name type="scientific">Physocladia obscura</name>
    <dbReference type="NCBI Taxonomy" id="109957"/>
    <lineage>
        <taxon>Eukaryota</taxon>
        <taxon>Fungi</taxon>
        <taxon>Fungi incertae sedis</taxon>
        <taxon>Chytridiomycota</taxon>
        <taxon>Chytridiomycota incertae sedis</taxon>
        <taxon>Chytridiomycetes</taxon>
        <taxon>Chytridiales</taxon>
        <taxon>Chytriomycetaceae</taxon>
        <taxon>Physocladia</taxon>
    </lineage>
</organism>
<gene>
    <name evidence="3" type="ORF">HK100_010735</name>
</gene>